<evidence type="ECO:0000313" key="4">
    <source>
        <dbReference type="RefSeq" id="XP_033573382.1"/>
    </source>
</evidence>
<reference evidence="4" key="3">
    <citation type="submission" date="2025-04" db="UniProtKB">
        <authorList>
            <consortium name="RefSeq"/>
        </authorList>
    </citation>
    <scope>IDENTIFICATION</scope>
    <source>
        <strain evidence="4">CBS 304.34</strain>
    </source>
</reference>
<dbReference type="GeneID" id="54461564"/>
<dbReference type="AlphaFoldDB" id="A0A6A6YCX5"/>
<dbReference type="RefSeq" id="XP_033573382.1">
    <property type="nucleotide sequence ID" value="XM_033720671.1"/>
</dbReference>
<evidence type="ECO:0000256" key="1">
    <source>
        <dbReference type="SAM" id="SignalP"/>
    </source>
</evidence>
<reference evidence="2 4" key="1">
    <citation type="journal article" date="2020" name="Stud. Mycol.">
        <title>101 Dothideomycetes genomes: a test case for predicting lifestyles and emergence of pathogens.</title>
        <authorList>
            <person name="Haridas S."/>
            <person name="Albert R."/>
            <person name="Binder M."/>
            <person name="Bloem J."/>
            <person name="Labutti K."/>
            <person name="Salamov A."/>
            <person name="Andreopoulos B."/>
            <person name="Baker S."/>
            <person name="Barry K."/>
            <person name="Bills G."/>
            <person name="Bluhm B."/>
            <person name="Cannon C."/>
            <person name="Castanera R."/>
            <person name="Culley D."/>
            <person name="Daum C."/>
            <person name="Ezra D."/>
            <person name="Gonzalez J."/>
            <person name="Henrissat B."/>
            <person name="Kuo A."/>
            <person name="Liang C."/>
            <person name="Lipzen A."/>
            <person name="Lutzoni F."/>
            <person name="Magnuson J."/>
            <person name="Mondo S."/>
            <person name="Nolan M."/>
            <person name="Ohm R."/>
            <person name="Pangilinan J."/>
            <person name="Park H.-J."/>
            <person name="Ramirez L."/>
            <person name="Alfaro M."/>
            <person name="Sun H."/>
            <person name="Tritt A."/>
            <person name="Yoshinaga Y."/>
            <person name="Zwiers L.-H."/>
            <person name="Turgeon B."/>
            <person name="Goodwin S."/>
            <person name="Spatafora J."/>
            <person name="Crous P."/>
            <person name="Grigoriev I."/>
        </authorList>
    </citation>
    <scope>NUCLEOTIDE SEQUENCE</scope>
    <source>
        <strain evidence="2 4">CBS 304.34</strain>
    </source>
</reference>
<name>A0A6A6YCX5_9PEZI</name>
<gene>
    <name evidence="2 4" type="ORF">BDZ99DRAFT_465993</name>
</gene>
<keyword evidence="1" id="KW-0732">Signal</keyword>
<protein>
    <submittedName>
        <fullName evidence="2 4">Uncharacterized protein</fullName>
    </submittedName>
</protein>
<organism evidence="2">
    <name type="scientific">Mytilinidion resinicola</name>
    <dbReference type="NCBI Taxonomy" id="574789"/>
    <lineage>
        <taxon>Eukaryota</taxon>
        <taxon>Fungi</taxon>
        <taxon>Dikarya</taxon>
        <taxon>Ascomycota</taxon>
        <taxon>Pezizomycotina</taxon>
        <taxon>Dothideomycetes</taxon>
        <taxon>Pleosporomycetidae</taxon>
        <taxon>Mytilinidiales</taxon>
        <taxon>Mytilinidiaceae</taxon>
        <taxon>Mytilinidion</taxon>
    </lineage>
</organism>
<feature type="signal peptide" evidence="1">
    <location>
        <begin position="1"/>
        <end position="18"/>
    </location>
</feature>
<feature type="chain" id="PRO_5044629025" evidence="1">
    <location>
        <begin position="19"/>
        <end position="185"/>
    </location>
</feature>
<reference evidence="4" key="2">
    <citation type="submission" date="2020-04" db="EMBL/GenBank/DDBJ databases">
        <authorList>
            <consortium name="NCBI Genome Project"/>
        </authorList>
    </citation>
    <scope>NUCLEOTIDE SEQUENCE</scope>
    <source>
        <strain evidence="4">CBS 304.34</strain>
    </source>
</reference>
<keyword evidence="3" id="KW-1185">Reference proteome</keyword>
<evidence type="ECO:0000313" key="2">
    <source>
        <dbReference type="EMBL" id="KAF2806418.1"/>
    </source>
</evidence>
<proteinExistence type="predicted"/>
<accession>A0A6A6YCX5</accession>
<dbReference type="Proteomes" id="UP000504636">
    <property type="component" value="Unplaced"/>
</dbReference>
<evidence type="ECO:0000313" key="3">
    <source>
        <dbReference type="Proteomes" id="UP000504636"/>
    </source>
</evidence>
<dbReference type="EMBL" id="MU003707">
    <property type="protein sequence ID" value="KAF2806418.1"/>
    <property type="molecule type" value="Genomic_DNA"/>
</dbReference>
<sequence length="185" mass="20311">MKTTYILLALTSAAITMAAKKGDDLNVKAIRAWVALREVADAPGGDELRTLRQAAEVKDRLFHAHQKISSIFTYHESLNYHKSIVESALEAIADFACDAGMNGDEAIKNEFKTVKRISSLGGLPASIFSLVHCEPKGDGPPCLEGADLTYYCAHQEAGKQCCRYPCDKIFHSFTPLDLPVEHDEI</sequence>